<evidence type="ECO:0000256" key="1">
    <source>
        <dbReference type="ARBA" id="ARBA00004174"/>
    </source>
</evidence>
<keyword evidence="6" id="KW-0256">Endoplasmic reticulum</keyword>
<dbReference type="OMA" id="ACLEEGW"/>
<dbReference type="GO" id="GO:0005789">
    <property type="term" value="C:endoplasmic reticulum membrane"/>
    <property type="evidence" value="ECO:0007669"/>
    <property type="project" value="UniProtKB-SubCell"/>
</dbReference>
<dbReference type="AlphaFoldDB" id="V4A4F0"/>
<comment type="similarity">
    <text evidence="3 11">Belongs to the cytochrome P450 family.</text>
</comment>
<gene>
    <name evidence="13" type="ORF">LOTGIDRAFT_124462</name>
</gene>
<dbReference type="InterPro" id="IPR002401">
    <property type="entry name" value="Cyt_P450_E_grp-I"/>
</dbReference>
<keyword evidence="14" id="KW-1185">Reference proteome</keyword>
<keyword evidence="5 10" id="KW-0479">Metal-binding</keyword>
<dbReference type="PANTHER" id="PTHR24302:SF15">
    <property type="entry name" value="FATTY-ACID PEROXYGENASE"/>
    <property type="match status" value="1"/>
</dbReference>
<keyword evidence="11" id="KW-0503">Monooxygenase</keyword>
<dbReference type="InterPro" id="IPR036396">
    <property type="entry name" value="Cyt_P450_sf"/>
</dbReference>
<protein>
    <submittedName>
        <fullName evidence="13">Uncharacterized protein</fullName>
    </submittedName>
</protein>
<proteinExistence type="inferred from homology"/>
<evidence type="ECO:0000256" key="12">
    <source>
        <dbReference type="SAM" id="Phobius"/>
    </source>
</evidence>
<dbReference type="InterPro" id="IPR001128">
    <property type="entry name" value="Cyt_P450"/>
</dbReference>
<dbReference type="CDD" id="cd11055">
    <property type="entry name" value="CYP3A-like"/>
    <property type="match status" value="1"/>
</dbReference>
<keyword evidence="12" id="KW-0812">Transmembrane</keyword>
<dbReference type="Gene3D" id="1.10.630.10">
    <property type="entry name" value="Cytochrome P450"/>
    <property type="match status" value="1"/>
</dbReference>
<dbReference type="GO" id="GO:0016705">
    <property type="term" value="F:oxidoreductase activity, acting on paired donors, with incorporation or reduction of molecular oxygen"/>
    <property type="evidence" value="ECO:0007669"/>
    <property type="project" value="InterPro"/>
</dbReference>
<dbReference type="EMBL" id="KB202544">
    <property type="protein sequence ID" value="ESO89830.1"/>
    <property type="molecule type" value="Genomic_DNA"/>
</dbReference>
<evidence type="ECO:0000256" key="9">
    <source>
        <dbReference type="ARBA" id="ARBA00043906"/>
    </source>
</evidence>
<dbReference type="SUPFAM" id="SSF48264">
    <property type="entry name" value="Cytochrome P450"/>
    <property type="match status" value="1"/>
</dbReference>
<dbReference type="OrthoDB" id="2789670at2759"/>
<dbReference type="Proteomes" id="UP000030746">
    <property type="component" value="Unassembled WGS sequence"/>
</dbReference>
<dbReference type="HOGENOM" id="CLU_001570_5_2_1"/>
<evidence type="ECO:0000256" key="10">
    <source>
        <dbReference type="PIRSR" id="PIRSR602401-1"/>
    </source>
</evidence>
<dbReference type="Pfam" id="PF00067">
    <property type="entry name" value="p450"/>
    <property type="match status" value="1"/>
</dbReference>
<keyword evidence="4 10" id="KW-0349">Heme</keyword>
<dbReference type="PANTHER" id="PTHR24302">
    <property type="entry name" value="CYTOCHROME P450 FAMILY 3"/>
    <property type="match status" value="1"/>
</dbReference>
<feature type="non-terminal residue" evidence="13">
    <location>
        <position position="1"/>
    </location>
</feature>
<keyword evidence="7 11" id="KW-0560">Oxidoreductase</keyword>
<comment type="function">
    <text evidence="9">Cytochromes P450 are a group of heme-thiolate monooxygenases. They oxidize a variety of structurally unrelated compounds, including steroids, fatty acids, and xenobiotics.</text>
</comment>
<dbReference type="FunFam" id="1.10.630.10:FF:000042">
    <property type="entry name" value="Cytochrome P450"/>
    <property type="match status" value="1"/>
</dbReference>
<evidence type="ECO:0000313" key="14">
    <source>
        <dbReference type="Proteomes" id="UP000030746"/>
    </source>
</evidence>
<accession>V4A4F0</accession>
<name>V4A4F0_LOTGI</name>
<feature type="transmembrane region" description="Helical" evidence="12">
    <location>
        <begin position="198"/>
        <end position="219"/>
    </location>
</feature>
<dbReference type="RefSeq" id="XP_009059613.1">
    <property type="nucleotide sequence ID" value="XM_009061365.1"/>
</dbReference>
<evidence type="ECO:0000313" key="13">
    <source>
        <dbReference type="EMBL" id="ESO89830.1"/>
    </source>
</evidence>
<reference evidence="13 14" key="1">
    <citation type="journal article" date="2013" name="Nature">
        <title>Insights into bilaterian evolution from three spiralian genomes.</title>
        <authorList>
            <person name="Simakov O."/>
            <person name="Marletaz F."/>
            <person name="Cho S.J."/>
            <person name="Edsinger-Gonzales E."/>
            <person name="Havlak P."/>
            <person name="Hellsten U."/>
            <person name="Kuo D.H."/>
            <person name="Larsson T."/>
            <person name="Lv J."/>
            <person name="Arendt D."/>
            <person name="Savage R."/>
            <person name="Osoegawa K."/>
            <person name="de Jong P."/>
            <person name="Grimwood J."/>
            <person name="Chapman J.A."/>
            <person name="Shapiro H."/>
            <person name="Aerts A."/>
            <person name="Otillar R.P."/>
            <person name="Terry A.Y."/>
            <person name="Boore J.L."/>
            <person name="Grigoriev I.V."/>
            <person name="Lindberg D.R."/>
            <person name="Seaver E.C."/>
            <person name="Weisblat D.A."/>
            <person name="Putnam N.H."/>
            <person name="Rokhsar D.S."/>
        </authorList>
    </citation>
    <scope>NUCLEOTIDE SEQUENCE [LARGE SCALE GENOMIC DNA]</scope>
</reference>
<evidence type="ECO:0000256" key="2">
    <source>
        <dbReference type="ARBA" id="ARBA00004406"/>
    </source>
</evidence>
<dbReference type="KEGG" id="lgi:LOTGIDRAFT_124462"/>
<evidence type="ECO:0000256" key="5">
    <source>
        <dbReference type="ARBA" id="ARBA00022723"/>
    </source>
</evidence>
<dbReference type="PROSITE" id="PS00086">
    <property type="entry name" value="CYTOCHROME_P450"/>
    <property type="match status" value="1"/>
</dbReference>
<sequence length="459" mass="52090">VIYRYITWHHGLFKKLGIPGPEPTFMGQLTKYSGAVGEMDRELMKTYGKVVGYYHGRTPVLNVGDPDLAKEICIKHFNNFSSRPFNVPKDLYEEAFLTVADGERWKTNRSVLSPSFTSGKLRAMVPFMKQCTKNFLKHLENNTESGKAIEVKTMFNGFTLDVICTTAFGIDIDSQGHPDNPLVVAAKEATEFNLGDPFIVLCTLLPFTVSIMDFFGVGFMKRGPKKYMIDTIENVISERQKNPSDRIDFVSLAMKAKKDSEKRADGRVFNQQDLIGNLLVFMLAAYDTTSTTLSFVSYCLATHPDIQDKVLHEINQKLSKDEEPDHENIAKLTYLQQVIDETLRLFPPLVRTIRYCAEDIDINGTFIAKGTEISFPVFAIQRDPDFWENPDKFDPERFSPDRKESMNPHAYMPFGMGPRVCIGQRLALLELKLVLVSILRNYRIHSTPETEVGPLIAVK</sequence>
<evidence type="ECO:0000256" key="3">
    <source>
        <dbReference type="ARBA" id="ARBA00010617"/>
    </source>
</evidence>
<dbReference type="GO" id="GO:0005506">
    <property type="term" value="F:iron ion binding"/>
    <property type="evidence" value="ECO:0007669"/>
    <property type="project" value="InterPro"/>
</dbReference>
<comment type="subcellular location">
    <subcellularLocation>
        <location evidence="2">Endoplasmic reticulum membrane</location>
        <topology evidence="2">Peripheral membrane protein</topology>
    </subcellularLocation>
    <subcellularLocation>
        <location evidence="1">Microsome membrane</location>
        <topology evidence="1">Peripheral membrane protein</topology>
    </subcellularLocation>
</comment>
<organism evidence="13 14">
    <name type="scientific">Lottia gigantea</name>
    <name type="common">Giant owl limpet</name>
    <dbReference type="NCBI Taxonomy" id="225164"/>
    <lineage>
        <taxon>Eukaryota</taxon>
        <taxon>Metazoa</taxon>
        <taxon>Spiralia</taxon>
        <taxon>Lophotrochozoa</taxon>
        <taxon>Mollusca</taxon>
        <taxon>Gastropoda</taxon>
        <taxon>Patellogastropoda</taxon>
        <taxon>Lottioidea</taxon>
        <taxon>Lottiidae</taxon>
        <taxon>Lottia</taxon>
    </lineage>
</organism>
<evidence type="ECO:0000256" key="11">
    <source>
        <dbReference type="RuleBase" id="RU000461"/>
    </source>
</evidence>
<dbReference type="InterPro" id="IPR017972">
    <property type="entry name" value="Cyt_P450_CS"/>
</dbReference>
<dbReference type="GO" id="GO:0008395">
    <property type="term" value="F:steroid hydroxylase activity"/>
    <property type="evidence" value="ECO:0007669"/>
    <property type="project" value="TreeGrafter"/>
</dbReference>
<dbReference type="InterPro" id="IPR050705">
    <property type="entry name" value="Cytochrome_P450_3A"/>
</dbReference>
<dbReference type="PRINTS" id="PR00463">
    <property type="entry name" value="EP450I"/>
</dbReference>
<feature type="binding site" description="axial binding residue" evidence="10">
    <location>
        <position position="421"/>
    </location>
    <ligand>
        <name>heme</name>
        <dbReference type="ChEBI" id="CHEBI:30413"/>
    </ligand>
    <ligandPart>
        <name>Fe</name>
        <dbReference type="ChEBI" id="CHEBI:18248"/>
    </ligandPart>
</feature>
<keyword evidence="6" id="KW-0492">Microsome</keyword>
<dbReference type="GeneID" id="20232365"/>
<dbReference type="STRING" id="225164.V4A4F0"/>
<comment type="cofactor">
    <cofactor evidence="10">
        <name>heme</name>
        <dbReference type="ChEBI" id="CHEBI:30413"/>
    </cofactor>
</comment>
<evidence type="ECO:0000256" key="6">
    <source>
        <dbReference type="ARBA" id="ARBA00022848"/>
    </source>
</evidence>
<dbReference type="GO" id="GO:0020037">
    <property type="term" value="F:heme binding"/>
    <property type="evidence" value="ECO:0007669"/>
    <property type="project" value="InterPro"/>
</dbReference>
<keyword evidence="8 10" id="KW-0408">Iron</keyword>
<keyword evidence="12" id="KW-0472">Membrane</keyword>
<keyword evidence="12" id="KW-1133">Transmembrane helix</keyword>
<dbReference type="CTD" id="20232365"/>
<dbReference type="PRINTS" id="PR00385">
    <property type="entry name" value="P450"/>
</dbReference>
<evidence type="ECO:0000256" key="4">
    <source>
        <dbReference type="ARBA" id="ARBA00022617"/>
    </source>
</evidence>
<evidence type="ECO:0000256" key="8">
    <source>
        <dbReference type="ARBA" id="ARBA00023004"/>
    </source>
</evidence>
<evidence type="ECO:0000256" key="7">
    <source>
        <dbReference type="ARBA" id="ARBA00023002"/>
    </source>
</evidence>